<keyword evidence="3" id="KW-1185">Reference proteome</keyword>
<evidence type="ECO:0000313" key="3">
    <source>
        <dbReference type="Proteomes" id="UP001295444"/>
    </source>
</evidence>
<feature type="region of interest" description="Disordered" evidence="1">
    <location>
        <begin position="1"/>
        <end position="26"/>
    </location>
</feature>
<proteinExistence type="predicted"/>
<organism evidence="2 3">
    <name type="scientific">Pelobates cultripes</name>
    <name type="common">Western spadefoot toad</name>
    <dbReference type="NCBI Taxonomy" id="61616"/>
    <lineage>
        <taxon>Eukaryota</taxon>
        <taxon>Metazoa</taxon>
        <taxon>Chordata</taxon>
        <taxon>Craniata</taxon>
        <taxon>Vertebrata</taxon>
        <taxon>Euteleostomi</taxon>
        <taxon>Amphibia</taxon>
        <taxon>Batrachia</taxon>
        <taxon>Anura</taxon>
        <taxon>Pelobatoidea</taxon>
        <taxon>Pelobatidae</taxon>
        <taxon>Pelobates</taxon>
    </lineage>
</organism>
<gene>
    <name evidence="2" type="ORF">PECUL_23A054071</name>
</gene>
<dbReference type="PANTHER" id="PTHR11505">
    <property type="entry name" value="L1 TRANSPOSABLE ELEMENT-RELATED"/>
    <property type="match status" value="1"/>
</dbReference>
<dbReference type="Gene3D" id="3.30.250.20">
    <property type="entry name" value="L1 transposable element, C-terminal domain"/>
    <property type="match status" value="1"/>
</dbReference>
<feature type="region of interest" description="Disordered" evidence="1">
    <location>
        <begin position="245"/>
        <end position="271"/>
    </location>
</feature>
<dbReference type="InterPro" id="IPR004244">
    <property type="entry name" value="Transposase_22"/>
</dbReference>
<sequence>MKQAEYLPQDGAELSDTEQSSEVMRNPEAPLTQLVLQIMLDSAVTRMQSTFTEAIAEVKKDLTKLAARTQCLEMDFQNLNTETEKHLTLLEDQIVFQESKIMSLKDRSRQNNIRLRDIPTDKLLLDCVHRVPKPQHLPSSIPRDVLTRLNFFHIKEQILRAHRNKKEMLERFKGICMFMDFSAETMRRRRTYKVITETLRHNNIPYRRENPVNLIILKEEGNTTVTSPLEVEELLRKWKIPLLHKQDNEPSRNPQENGRVLKSKTTTPKEV</sequence>
<dbReference type="EMBL" id="OW240914">
    <property type="protein sequence ID" value="CAH2277938.1"/>
    <property type="molecule type" value="Genomic_DNA"/>
</dbReference>
<dbReference type="InterPro" id="IPR042566">
    <property type="entry name" value="L1_C"/>
</dbReference>
<evidence type="ECO:0000256" key="1">
    <source>
        <dbReference type="SAM" id="MobiDB-lite"/>
    </source>
</evidence>
<dbReference type="Gene3D" id="3.30.70.1820">
    <property type="entry name" value="L1 transposable element, RRM domain"/>
    <property type="match status" value="1"/>
</dbReference>
<dbReference type="AlphaFoldDB" id="A0AAD1RTC3"/>
<dbReference type="Proteomes" id="UP001295444">
    <property type="component" value="Chromosome 03"/>
</dbReference>
<name>A0AAD1RTC3_PELCU</name>
<reference evidence="2" key="1">
    <citation type="submission" date="2022-03" db="EMBL/GenBank/DDBJ databases">
        <authorList>
            <person name="Alioto T."/>
            <person name="Alioto T."/>
            <person name="Gomez Garrido J."/>
        </authorList>
    </citation>
    <scope>NUCLEOTIDE SEQUENCE</scope>
</reference>
<evidence type="ECO:0000313" key="2">
    <source>
        <dbReference type="EMBL" id="CAH2277938.1"/>
    </source>
</evidence>
<accession>A0AAD1RTC3</accession>
<protein>
    <submittedName>
        <fullName evidence="2">Uncharacterized protein</fullName>
    </submittedName>
</protein>